<dbReference type="Gene3D" id="1.10.101.10">
    <property type="entry name" value="PGBD-like superfamily/PGBD"/>
    <property type="match status" value="1"/>
</dbReference>
<evidence type="ECO:0000313" key="8">
    <source>
        <dbReference type="Proteomes" id="UP000062788"/>
    </source>
</evidence>
<dbReference type="GO" id="GO:0019867">
    <property type="term" value="C:outer membrane"/>
    <property type="evidence" value="ECO:0007669"/>
    <property type="project" value="TreeGrafter"/>
</dbReference>
<dbReference type="InterPro" id="IPR002477">
    <property type="entry name" value="Peptidoglycan-bd-like"/>
</dbReference>
<dbReference type="PANTHER" id="PTHR30417">
    <property type="entry name" value="N-ACETYLMURAMOYL-L-ALANINE AMIDASE AMID"/>
    <property type="match status" value="1"/>
</dbReference>
<accession>A0A118DPU1</accession>
<dbReference type="InterPro" id="IPR051206">
    <property type="entry name" value="NAMLAA_amidase_2"/>
</dbReference>
<dbReference type="EMBL" id="LOWA01000018">
    <property type="protein sequence ID" value="KVE28791.1"/>
    <property type="molecule type" value="Genomic_DNA"/>
</dbReference>
<dbReference type="FunFam" id="3.40.80.10:FF:000003">
    <property type="entry name" value="N-acetylmuramoyl-L-alanine amidase"/>
    <property type="match status" value="1"/>
</dbReference>
<protein>
    <recommendedName>
        <fullName evidence="3">N-acetylmuramoyl-L-alanine amidase</fullName>
        <ecNumber evidence="3">3.5.1.28</ecNumber>
    </recommendedName>
</protein>
<evidence type="ECO:0000256" key="5">
    <source>
        <dbReference type="ARBA" id="ARBA00023316"/>
    </source>
</evidence>
<dbReference type="SMART" id="SM00644">
    <property type="entry name" value="Ami_2"/>
    <property type="match status" value="1"/>
</dbReference>
<evidence type="ECO:0000313" key="7">
    <source>
        <dbReference type="EMBL" id="KVE28791.1"/>
    </source>
</evidence>
<dbReference type="InterPro" id="IPR036365">
    <property type="entry name" value="PGBD-like_sf"/>
</dbReference>
<dbReference type="Gene3D" id="3.40.80.10">
    <property type="entry name" value="Peptidoglycan recognition protein-like"/>
    <property type="match status" value="1"/>
</dbReference>
<evidence type="ECO:0000256" key="4">
    <source>
        <dbReference type="ARBA" id="ARBA00022801"/>
    </source>
</evidence>
<dbReference type="PANTHER" id="PTHR30417:SF1">
    <property type="entry name" value="N-ACETYLMURAMOYL-L-ALANINE AMIDASE AMID"/>
    <property type="match status" value="1"/>
</dbReference>
<dbReference type="Pfam" id="PF01510">
    <property type="entry name" value="Amidase_2"/>
    <property type="match status" value="1"/>
</dbReference>
<reference evidence="7 8" key="1">
    <citation type="submission" date="2015-11" db="EMBL/GenBank/DDBJ databases">
        <title>Expanding the genomic diversity of Burkholderia species for the development of highly accurate diagnostics.</title>
        <authorList>
            <person name="Sahl J."/>
            <person name="Keim P."/>
            <person name="Wagner D."/>
        </authorList>
    </citation>
    <scope>NUCLEOTIDE SEQUENCE [LARGE SCALE GENOMIC DNA]</scope>
    <source>
        <strain evidence="7 8">TSV85</strain>
    </source>
</reference>
<organism evidence="7 8">
    <name type="scientific">Burkholderia singularis</name>
    <dbReference type="NCBI Taxonomy" id="1503053"/>
    <lineage>
        <taxon>Bacteria</taxon>
        <taxon>Pseudomonadati</taxon>
        <taxon>Pseudomonadota</taxon>
        <taxon>Betaproteobacteria</taxon>
        <taxon>Burkholderiales</taxon>
        <taxon>Burkholderiaceae</taxon>
        <taxon>Burkholderia</taxon>
        <taxon>pseudomallei group</taxon>
    </lineage>
</organism>
<name>A0A118DPU1_9BURK</name>
<dbReference type="Pfam" id="PF01471">
    <property type="entry name" value="PG_binding_1"/>
    <property type="match status" value="1"/>
</dbReference>
<dbReference type="AlphaFoldDB" id="A0A118DPU1"/>
<dbReference type="GO" id="GO:0009254">
    <property type="term" value="P:peptidoglycan turnover"/>
    <property type="evidence" value="ECO:0007669"/>
    <property type="project" value="TreeGrafter"/>
</dbReference>
<evidence type="ECO:0000259" key="6">
    <source>
        <dbReference type="SMART" id="SM00644"/>
    </source>
</evidence>
<comment type="caution">
    <text evidence="7">The sequence shown here is derived from an EMBL/GenBank/DDBJ whole genome shotgun (WGS) entry which is preliminary data.</text>
</comment>
<dbReference type="SUPFAM" id="SSF47090">
    <property type="entry name" value="PGBD-like"/>
    <property type="match status" value="1"/>
</dbReference>
<proteinExistence type="inferred from homology"/>
<dbReference type="InterPro" id="IPR036366">
    <property type="entry name" value="PGBDSf"/>
</dbReference>
<dbReference type="GO" id="GO:0008745">
    <property type="term" value="F:N-acetylmuramoyl-L-alanine amidase activity"/>
    <property type="evidence" value="ECO:0007669"/>
    <property type="project" value="UniProtKB-EC"/>
</dbReference>
<dbReference type="CDD" id="cd06583">
    <property type="entry name" value="PGRP"/>
    <property type="match status" value="1"/>
</dbReference>
<dbReference type="GO" id="GO:0071555">
    <property type="term" value="P:cell wall organization"/>
    <property type="evidence" value="ECO:0007669"/>
    <property type="project" value="UniProtKB-KW"/>
</dbReference>
<comment type="catalytic activity">
    <reaction evidence="1">
        <text>Hydrolyzes the link between N-acetylmuramoyl residues and L-amino acid residues in certain cell-wall glycopeptides.</text>
        <dbReference type="EC" id="3.5.1.28"/>
    </reaction>
</comment>
<keyword evidence="8" id="KW-1185">Reference proteome</keyword>
<evidence type="ECO:0000256" key="1">
    <source>
        <dbReference type="ARBA" id="ARBA00001561"/>
    </source>
</evidence>
<dbReference type="OrthoDB" id="9794842at2"/>
<sequence length="345" mass="37817">MADDETKIINEGRRGFLARSPALPAGVLALPSLVGCGDGVISNAHAENSASAGGATSNESYTIDKSIKSPNQDSRVRTLVLHYTAQTLADSLASLTDQNKQVSAHYLVPDAPDNGRRFKVFELVPEARRAWHAGLSYWQGDRMLNAGSVGIEIVNLGFPPEDETLPLMSRRWYPYPDAQVAVFGRLAADVVARHQILPHKVVGHSDVAPGRKTDPGPLFPWKRLYDEFRIGAWPQAEAVAYYRSSRPFTGDIASLQSKLLAYGYDTPQTGLLDAQTVNVVSAFQMHFRPSRYDGVPDVETVAILDALLEKYFNRPRSLSINRQLLPSVPTGEKGGDVWPLPATPR</sequence>
<dbReference type="SUPFAM" id="SSF55846">
    <property type="entry name" value="N-acetylmuramoyl-L-alanine amidase-like"/>
    <property type="match status" value="1"/>
</dbReference>
<dbReference type="GO" id="GO:0009253">
    <property type="term" value="P:peptidoglycan catabolic process"/>
    <property type="evidence" value="ECO:0007669"/>
    <property type="project" value="InterPro"/>
</dbReference>
<dbReference type="EC" id="3.5.1.28" evidence="3"/>
<dbReference type="Proteomes" id="UP000062788">
    <property type="component" value="Unassembled WGS sequence"/>
</dbReference>
<feature type="domain" description="N-acetylmuramoyl-L-alanine amidase" evidence="6">
    <location>
        <begin position="64"/>
        <end position="216"/>
    </location>
</feature>
<keyword evidence="4" id="KW-0378">Hydrolase</keyword>
<evidence type="ECO:0000256" key="2">
    <source>
        <dbReference type="ARBA" id="ARBA00007553"/>
    </source>
</evidence>
<dbReference type="InterPro" id="IPR002502">
    <property type="entry name" value="Amidase_domain"/>
</dbReference>
<comment type="similarity">
    <text evidence="2">Belongs to the N-acetylmuramoyl-L-alanine amidase 2 family.</text>
</comment>
<evidence type="ECO:0000256" key="3">
    <source>
        <dbReference type="ARBA" id="ARBA00011901"/>
    </source>
</evidence>
<dbReference type="RefSeq" id="WP_059515208.1">
    <property type="nucleotide sequence ID" value="NZ_LOWA01000018.1"/>
</dbReference>
<dbReference type="InterPro" id="IPR036505">
    <property type="entry name" value="Amidase/PGRP_sf"/>
</dbReference>
<gene>
    <name evidence="7" type="ORF">WS67_08770</name>
</gene>
<keyword evidence="5" id="KW-0961">Cell wall biogenesis/degradation</keyword>